<dbReference type="EMBL" id="WBOF01000001">
    <property type="protein sequence ID" value="MQS11016.1"/>
    <property type="molecule type" value="Genomic_DNA"/>
</dbReference>
<feature type="compositionally biased region" description="Low complexity" evidence="1">
    <location>
        <begin position="228"/>
        <end position="254"/>
    </location>
</feature>
<evidence type="ECO:0000313" key="4">
    <source>
        <dbReference type="Proteomes" id="UP000450000"/>
    </source>
</evidence>
<keyword evidence="2" id="KW-0812">Transmembrane</keyword>
<evidence type="ECO:0000256" key="2">
    <source>
        <dbReference type="SAM" id="Phobius"/>
    </source>
</evidence>
<dbReference type="AlphaFoldDB" id="A0A6N7KI12"/>
<feature type="region of interest" description="Disordered" evidence="1">
    <location>
        <begin position="1"/>
        <end position="25"/>
    </location>
</feature>
<accession>A0A6N7KI12</accession>
<dbReference type="OrthoDB" id="3868232at2"/>
<feature type="region of interest" description="Disordered" evidence="1">
    <location>
        <begin position="64"/>
        <end position="91"/>
    </location>
</feature>
<gene>
    <name evidence="3" type="ORF">F7Q99_01640</name>
</gene>
<organism evidence="3 4">
    <name type="scientific">Streptomyces kaniharaensis</name>
    <dbReference type="NCBI Taxonomy" id="212423"/>
    <lineage>
        <taxon>Bacteria</taxon>
        <taxon>Bacillati</taxon>
        <taxon>Actinomycetota</taxon>
        <taxon>Actinomycetes</taxon>
        <taxon>Kitasatosporales</taxon>
        <taxon>Streptomycetaceae</taxon>
        <taxon>Streptomyces</taxon>
    </lineage>
</organism>
<reference evidence="3 4" key="1">
    <citation type="submission" date="2019-09" db="EMBL/GenBank/DDBJ databases">
        <title>Genome Sequences of Streptomyces kaniharaensis ATCC 21070.</title>
        <authorList>
            <person name="Zhu W."/>
            <person name="De Crecy-Lagard V."/>
            <person name="Richards N.G."/>
        </authorList>
    </citation>
    <scope>NUCLEOTIDE SEQUENCE [LARGE SCALE GENOMIC DNA]</scope>
    <source>
        <strain evidence="3 4">SF-557</strain>
    </source>
</reference>
<protein>
    <submittedName>
        <fullName evidence="3">Uncharacterized protein</fullName>
    </submittedName>
</protein>
<sequence length="276" mass="28629">MTTQGERTPTPGEGQEGQAGQRFGGGAGAYWGRRLTARRVVGWTVVVGVVVAGGWIITRPTPGDFIPGLGPSSKDATKTPPVVGAPPPRTDPEALNVETYFPSQRLIEMGAYKGRRNGVRRGENCVEAQQDRGQELLKNSGCQAYLTVSFTGQDKPVLSSVTVLRFADQAAAVKAADALKAKPGALAFILPDANEAPAPAAGSAAKPGTEPRVEAVGHYVTVTSSRLPESPTHAPSAPASTPATPAASATAPTPEQVLDEATRAVSYSAGSQFVWM</sequence>
<comment type="caution">
    <text evidence="3">The sequence shown here is derived from an EMBL/GenBank/DDBJ whole genome shotgun (WGS) entry which is preliminary data.</text>
</comment>
<feature type="region of interest" description="Disordered" evidence="1">
    <location>
        <begin position="224"/>
        <end position="256"/>
    </location>
</feature>
<keyword evidence="2" id="KW-0472">Membrane</keyword>
<dbReference type="RefSeq" id="WP_153459739.1">
    <property type="nucleotide sequence ID" value="NZ_WBOF01000001.1"/>
</dbReference>
<feature type="transmembrane region" description="Helical" evidence="2">
    <location>
        <begin position="40"/>
        <end position="57"/>
    </location>
</feature>
<keyword evidence="4" id="KW-1185">Reference proteome</keyword>
<proteinExistence type="predicted"/>
<feature type="compositionally biased region" description="Gly residues" evidence="1">
    <location>
        <begin position="14"/>
        <end position="25"/>
    </location>
</feature>
<evidence type="ECO:0000256" key="1">
    <source>
        <dbReference type="SAM" id="MobiDB-lite"/>
    </source>
</evidence>
<keyword evidence="2" id="KW-1133">Transmembrane helix</keyword>
<name>A0A6N7KI12_9ACTN</name>
<evidence type="ECO:0000313" key="3">
    <source>
        <dbReference type="EMBL" id="MQS11016.1"/>
    </source>
</evidence>
<dbReference type="Proteomes" id="UP000450000">
    <property type="component" value="Unassembled WGS sequence"/>
</dbReference>